<organism evidence="3 4">
    <name type="scientific">Shewanella eurypsychrophilus</name>
    <dbReference type="NCBI Taxonomy" id="2593656"/>
    <lineage>
        <taxon>Bacteria</taxon>
        <taxon>Pseudomonadati</taxon>
        <taxon>Pseudomonadota</taxon>
        <taxon>Gammaproteobacteria</taxon>
        <taxon>Alteromonadales</taxon>
        <taxon>Shewanellaceae</taxon>
        <taxon>Shewanella</taxon>
    </lineage>
</organism>
<dbReference type="Proteomes" id="UP000316416">
    <property type="component" value="Chromosome"/>
</dbReference>
<reference evidence="3" key="1">
    <citation type="submission" date="2021-07" db="EMBL/GenBank/DDBJ databases">
        <title>Shewanella sp. YLB-07 whole genome sequence.</title>
        <authorList>
            <person name="Yu L."/>
        </authorList>
    </citation>
    <scope>NUCLEOTIDE SEQUENCE</scope>
    <source>
        <strain evidence="3">YLB-08</strain>
    </source>
</reference>
<dbReference type="InterPro" id="IPR001633">
    <property type="entry name" value="EAL_dom"/>
</dbReference>
<dbReference type="PROSITE" id="PS50883">
    <property type="entry name" value="EAL"/>
    <property type="match status" value="1"/>
</dbReference>
<proteinExistence type="predicted"/>
<dbReference type="SMART" id="SM00052">
    <property type="entry name" value="EAL"/>
    <property type="match status" value="1"/>
</dbReference>
<evidence type="ECO:0000256" key="1">
    <source>
        <dbReference type="SAM" id="Phobius"/>
    </source>
</evidence>
<evidence type="ECO:0000313" key="3">
    <source>
        <dbReference type="EMBL" id="QPG59234.2"/>
    </source>
</evidence>
<keyword evidence="4" id="KW-1185">Reference proteome</keyword>
<evidence type="ECO:0000313" key="4">
    <source>
        <dbReference type="Proteomes" id="UP000316416"/>
    </source>
</evidence>
<evidence type="ECO:0000259" key="2">
    <source>
        <dbReference type="PROSITE" id="PS50883"/>
    </source>
</evidence>
<sequence>MISAIADEILTKPDEASIPDELALQLKRNYPPIYDVTVTATHPDQSERFHFVIEYSKLGIELNLIIQSDKTVKIGLKNNCVMTWMQKSLLFDIYLPNSPLETSIGMSHRLSFLLSSSSKGFKFSNSGGIYFNQDGVIKVLAMLIFLWPSLFILMRLYFKNRVPNSKHKKFSNLYLSKMISQKSISIKFQPVINITNNRLTSLECLCRVNNNDRAPECIQHLDSSMCFKLLVFSLNTIQQYNNKGIYLRSNTYSINVLPETIIEYVTHNIWKQHASMNNLNIIIEISESKLTNNVRSALNEAILQLKKIGFRFMIDRFGSDQASIYDVLTLPIDYIKIDRSIVEGVTLKKNHDFLKSVTHFCRNNKIGIVAEGVSKEIHRDTLCKIGIIFQQGFLHGKAQPLSVLFKEDKRQDFYTLPFT</sequence>
<name>A0ABX6V9X1_9GAMM</name>
<keyword evidence="1" id="KW-0472">Membrane</keyword>
<dbReference type="RefSeq" id="WP_195873124.1">
    <property type="nucleotide sequence ID" value="NZ_CP045503.2"/>
</dbReference>
<dbReference type="PANTHER" id="PTHR33121:SF79">
    <property type="entry name" value="CYCLIC DI-GMP PHOSPHODIESTERASE PDED-RELATED"/>
    <property type="match status" value="1"/>
</dbReference>
<keyword evidence="1" id="KW-1133">Transmembrane helix</keyword>
<feature type="domain" description="EAL" evidence="2">
    <location>
        <begin position="168"/>
        <end position="412"/>
    </location>
</feature>
<protein>
    <submittedName>
        <fullName evidence="3">EAL domain-containing protein</fullName>
    </submittedName>
</protein>
<keyword evidence="1" id="KW-0812">Transmembrane</keyword>
<feature type="transmembrane region" description="Helical" evidence="1">
    <location>
        <begin position="139"/>
        <end position="158"/>
    </location>
</feature>
<dbReference type="SUPFAM" id="SSF141868">
    <property type="entry name" value="EAL domain-like"/>
    <property type="match status" value="1"/>
</dbReference>
<accession>A0ABX6V9X1</accession>
<dbReference type="InterPro" id="IPR050706">
    <property type="entry name" value="Cyclic-di-GMP_PDE-like"/>
</dbReference>
<gene>
    <name evidence="3" type="ORF">FM038_018950</name>
</gene>
<dbReference type="PANTHER" id="PTHR33121">
    <property type="entry name" value="CYCLIC DI-GMP PHOSPHODIESTERASE PDEF"/>
    <property type="match status" value="1"/>
</dbReference>
<dbReference type="Pfam" id="PF00563">
    <property type="entry name" value="EAL"/>
    <property type="match status" value="1"/>
</dbReference>
<dbReference type="InterPro" id="IPR035919">
    <property type="entry name" value="EAL_sf"/>
</dbReference>
<dbReference type="EMBL" id="CP045503">
    <property type="protein sequence ID" value="QPG59234.2"/>
    <property type="molecule type" value="Genomic_DNA"/>
</dbReference>
<dbReference type="CDD" id="cd01948">
    <property type="entry name" value="EAL"/>
    <property type="match status" value="1"/>
</dbReference>
<dbReference type="Gene3D" id="3.20.20.450">
    <property type="entry name" value="EAL domain"/>
    <property type="match status" value="1"/>
</dbReference>